<evidence type="ECO:0000256" key="3">
    <source>
        <dbReference type="ARBA" id="ARBA00023054"/>
    </source>
</evidence>
<feature type="compositionally biased region" description="Basic and acidic residues" evidence="5">
    <location>
        <begin position="581"/>
        <end position="614"/>
    </location>
</feature>
<evidence type="ECO:0000313" key="9">
    <source>
        <dbReference type="Proteomes" id="UP000187429"/>
    </source>
</evidence>
<dbReference type="EMBL" id="LSSM01002571">
    <property type="protein sequence ID" value="OMJ21184.1"/>
    <property type="molecule type" value="Genomic_DNA"/>
</dbReference>
<feature type="compositionally biased region" description="Basic and acidic residues" evidence="5">
    <location>
        <begin position="1"/>
        <end position="22"/>
    </location>
</feature>
<keyword evidence="4" id="KW-0539">Nucleus</keyword>
<dbReference type="GO" id="GO:0006364">
    <property type="term" value="P:rRNA processing"/>
    <property type="evidence" value="ECO:0007669"/>
    <property type="project" value="InterPro"/>
</dbReference>
<dbReference type="InterPro" id="IPR012580">
    <property type="entry name" value="NUC153"/>
</dbReference>
<evidence type="ECO:0000256" key="5">
    <source>
        <dbReference type="SAM" id="MobiDB-lite"/>
    </source>
</evidence>
<feature type="region of interest" description="Disordered" evidence="5">
    <location>
        <begin position="74"/>
        <end position="169"/>
    </location>
</feature>
<dbReference type="OrthoDB" id="431825at2759"/>
<evidence type="ECO:0000256" key="4">
    <source>
        <dbReference type="ARBA" id="ARBA00023242"/>
    </source>
</evidence>
<dbReference type="Pfam" id="PF25121">
    <property type="entry name" value="RRM_ESF1"/>
    <property type="match status" value="1"/>
</dbReference>
<feature type="region of interest" description="Disordered" evidence="5">
    <location>
        <begin position="1"/>
        <end position="30"/>
    </location>
</feature>
<keyword evidence="3" id="KW-0175">Coiled coil</keyword>
<dbReference type="GO" id="GO:0005730">
    <property type="term" value="C:nucleolus"/>
    <property type="evidence" value="ECO:0007669"/>
    <property type="project" value="UniProtKB-SubCell"/>
</dbReference>
<feature type="compositionally biased region" description="Acidic residues" evidence="5">
    <location>
        <begin position="153"/>
        <end position="169"/>
    </location>
</feature>
<accession>A0A1R1Y352</accession>
<feature type="region of interest" description="Disordered" evidence="5">
    <location>
        <begin position="426"/>
        <end position="449"/>
    </location>
</feature>
<feature type="compositionally biased region" description="Basic residues" evidence="5">
    <location>
        <begin position="648"/>
        <end position="660"/>
    </location>
</feature>
<feature type="compositionally biased region" description="Basic and acidic residues" evidence="5">
    <location>
        <begin position="551"/>
        <end position="565"/>
    </location>
</feature>
<dbReference type="PANTHER" id="PTHR12202">
    <property type="entry name" value="ESF1 HOMOLOG"/>
    <property type="match status" value="1"/>
</dbReference>
<dbReference type="Pfam" id="PF08159">
    <property type="entry name" value="NUC153"/>
    <property type="match status" value="1"/>
</dbReference>
<feature type="compositionally biased region" description="Basic and acidic residues" evidence="5">
    <location>
        <begin position="143"/>
        <end position="152"/>
    </location>
</feature>
<comment type="caution">
    <text evidence="8">The sequence shown here is derived from an EMBL/GenBank/DDBJ whole genome shotgun (WGS) entry which is preliminary data.</text>
</comment>
<feature type="domain" description="ESF1 RRM" evidence="7">
    <location>
        <begin position="191"/>
        <end position="368"/>
    </location>
</feature>
<feature type="domain" description="NUC153" evidence="6">
    <location>
        <begin position="678"/>
        <end position="706"/>
    </location>
</feature>
<dbReference type="InterPro" id="IPR039754">
    <property type="entry name" value="Esf1"/>
</dbReference>
<dbReference type="GO" id="GO:0003723">
    <property type="term" value="F:RNA binding"/>
    <property type="evidence" value="ECO:0007669"/>
    <property type="project" value="TreeGrafter"/>
</dbReference>
<reference evidence="9" key="1">
    <citation type="submission" date="2017-01" db="EMBL/GenBank/DDBJ databases">
        <authorList>
            <person name="Wang Y."/>
            <person name="White M."/>
            <person name="Kvist S."/>
            <person name="Moncalvo J.-M."/>
        </authorList>
    </citation>
    <scope>NUCLEOTIDE SEQUENCE [LARGE SCALE GENOMIC DNA]</scope>
    <source>
        <strain evidence="9">ID-206-W2</strain>
    </source>
</reference>
<feature type="compositionally biased region" description="Basic and acidic residues" evidence="5">
    <location>
        <begin position="708"/>
        <end position="721"/>
    </location>
</feature>
<feature type="compositionally biased region" description="Basic and acidic residues" evidence="5">
    <location>
        <begin position="270"/>
        <end position="280"/>
    </location>
</feature>
<gene>
    <name evidence="8" type="ORF">AYI69_g5933</name>
</gene>
<feature type="compositionally biased region" description="Acidic residues" evidence="5">
    <location>
        <begin position="91"/>
        <end position="112"/>
    </location>
</feature>
<evidence type="ECO:0000313" key="8">
    <source>
        <dbReference type="EMBL" id="OMJ21184.1"/>
    </source>
</evidence>
<feature type="compositionally biased region" description="Acidic residues" evidence="5">
    <location>
        <begin position="253"/>
        <end position="269"/>
    </location>
</feature>
<feature type="region of interest" description="Disordered" evidence="5">
    <location>
        <begin position="648"/>
        <end position="668"/>
    </location>
</feature>
<dbReference type="InterPro" id="IPR056750">
    <property type="entry name" value="RRM_ESF1"/>
</dbReference>
<dbReference type="PANTHER" id="PTHR12202:SF0">
    <property type="entry name" value="ESF1 HOMOLOG"/>
    <property type="match status" value="1"/>
</dbReference>
<feature type="compositionally biased region" description="Polar residues" evidence="5">
    <location>
        <begin position="125"/>
        <end position="139"/>
    </location>
</feature>
<feature type="compositionally biased region" description="Basic and acidic residues" evidence="5">
    <location>
        <begin position="74"/>
        <end position="87"/>
    </location>
</feature>
<protein>
    <submittedName>
        <fullName evidence="8">Pre-rRNA-processing protein esf1</fullName>
    </submittedName>
</protein>
<feature type="compositionally biased region" description="Low complexity" evidence="5">
    <location>
        <begin position="113"/>
        <end position="124"/>
    </location>
</feature>
<feature type="region of interest" description="Disordered" evidence="5">
    <location>
        <begin position="239"/>
        <end position="287"/>
    </location>
</feature>
<evidence type="ECO:0000256" key="1">
    <source>
        <dbReference type="ARBA" id="ARBA00004604"/>
    </source>
</evidence>
<dbReference type="Proteomes" id="UP000187429">
    <property type="component" value="Unassembled WGS sequence"/>
</dbReference>
<feature type="region of interest" description="Disordered" evidence="5">
    <location>
        <begin position="696"/>
        <end position="721"/>
    </location>
</feature>
<feature type="region of interest" description="Disordered" evidence="5">
    <location>
        <begin position="464"/>
        <end position="614"/>
    </location>
</feature>
<dbReference type="AlphaFoldDB" id="A0A1R1Y352"/>
<name>A0A1R1Y352_9FUNG</name>
<comment type="subcellular location">
    <subcellularLocation>
        <location evidence="1">Nucleus</location>
        <location evidence="1">Nucleolus</location>
    </subcellularLocation>
</comment>
<keyword evidence="9" id="KW-1185">Reference proteome</keyword>
<organism evidence="8 9">
    <name type="scientific">Smittium culicis</name>
    <dbReference type="NCBI Taxonomy" id="133412"/>
    <lineage>
        <taxon>Eukaryota</taxon>
        <taxon>Fungi</taxon>
        <taxon>Fungi incertae sedis</taxon>
        <taxon>Zoopagomycota</taxon>
        <taxon>Kickxellomycotina</taxon>
        <taxon>Harpellomycetes</taxon>
        <taxon>Harpellales</taxon>
        <taxon>Legeriomycetaceae</taxon>
        <taxon>Smittium</taxon>
    </lineage>
</organism>
<evidence type="ECO:0000259" key="6">
    <source>
        <dbReference type="Pfam" id="PF08159"/>
    </source>
</evidence>
<feature type="compositionally biased region" description="Basic residues" evidence="5">
    <location>
        <begin position="531"/>
        <end position="541"/>
    </location>
</feature>
<evidence type="ECO:0000259" key="7">
    <source>
        <dbReference type="Pfam" id="PF25121"/>
    </source>
</evidence>
<proteinExistence type="inferred from homology"/>
<comment type="similarity">
    <text evidence="2">Belongs to the ESF1 family.</text>
</comment>
<evidence type="ECO:0000256" key="2">
    <source>
        <dbReference type="ARBA" id="ARBA00009087"/>
    </source>
</evidence>
<sequence>MSGEKSKITDSRFSVVEKDPRFVRPSRRRNKVIVDERFSNRLDGSEFMQKVDKYGRKKKDSKLEKQLKRFYVYDKKSKDENKEKSNGSDESSSEDSDLEAELSSESDSDSDSDASQSSNSDGSSNIKSGTKKSSVSNALKNKRIIDRARGEAISDESSESDSDDSLSEQDELNVADIYDSSKAATTEVHSNRLAIVNMDWENIRAVDLLAAFTAYKPSIGSIINIKIYMSDFGKERISQETKMGPPSNIYLSDSEESTDVDSSDNDSDAASDKSADEAKTKTKTKTKERKLPVEYEEGKDFDQAALRKYELEKLRYYYAIATCDSVSTAESIYESIDSTEFESSANLFDLRFVPDDTSFEDNEPVDVASKIPENYKPVDFVTTVLQHSQVKLTWDLDDPKRMDLKKKTFMNADLDLIDYKSFIASSDDSGESEGENLGGSKKSKKSSKKDIAAKYRELLLGGTDEDNSVFGRKSRRDNDSDSDGEVDMEITFAPGLSNKSFSSSKGIIEDFDDSIPVPENETTLEKYVRKQKERRMKKALSKSKNDEDDAIDKITEKKGRKKDLNDPFLSMMGDSDSEEQGDNRVDRRDKREMREKEKREKKATKSEIKKMKDAERQELDLLMMDSAAAGGADSSKMGHFDINQIVKSQKKMSKAKRSKRNREEFDGLQENFELDADDSRFSSIYNSSEFAIDPNAKDFKRTKGMQKLLKERRSRQNADFQ</sequence>